<dbReference type="RefSeq" id="WP_377541237.1">
    <property type="nucleotide sequence ID" value="NZ_JBHXCV010000036.1"/>
</dbReference>
<organism evidence="3 4">
    <name type="scientific">Prauserella salsuginis</name>
    <dbReference type="NCBI Taxonomy" id="387889"/>
    <lineage>
        <taxon>Bacteria</taxon>
        <taxon>Bacillati</taxon>
        <taxon>Actinomycetota</taxon>
        <taxon>Actinomycetes</taxon>
        <taxon>Pseudonocardiales</taxon>
        <taxon>Pseudonocardiaceae</taxon>
        <taxon>Prauserella</taxon>
        <taxon>Prauserella salsuginis group</taxon>
    </lineage>
</organism>
<evidence type="ECO:0000256" key="1">
    <source>
        <dbReference type="SAM" id="MobiDB-lite"/>
    </source>
</evidence>
<reference evidence="3 4" key="1">
    <citation type="submission" date="2024-09" db="EMBL/GenBank/DDBJ databases">
        <title>The Natural Products Discovery Center: Release of the First 8490 Sequenced Strains for Exploring Actinobacteria Biosynthetic Diversity.</title>
        <authorList>
            <person name="Kalkreuter E."/>
            <person name="Kautsar S.A."/>
            <person name="Yang D."/>
            <person name="Bader C.D."/>
            <person name="Teijaro C.N."/>
            <person name="Fluegel L."/>
            <person name="Davis C.M."/>
            <person name="Simpson J.R."/>
            <person name="Lauterbach L."/>
            <person name="Steele A.D."/>
            <person name="Gui C."/>
            <person name="Meng S."/>
            <person name="Li G."/>
            <person name="Viehrig K."/>
            <person name="Ye F."/>
            <person name="Su P."/>
            <person name="Kiefer A.F."/>
            <person name="Nichols A."/>
            <person name="Cepeda A.J."/>
            <person name="Yan W."/>
            <person name="Fan B."/>
            <person name="Jiang Y."/>
            <person name="Adhikari A."/>
            <person name="Zheng C.-J."/>
            <person name="Schuster L."/>
            <person name="Cowan T.M."/>
            <person name="Smanski M.J."/>
            <person name="Chevrette M.G."/>
            <person name="De Carvalho L.P.S."/>
            <person name="Shen B."/>
        </authorList>
    </citation>
    <scope>NUCLEOTIDE SEQUENCE [LARGE SCALE GENOMIC DNA]</scope>
    <source>
        <strain evidence="3 4">NPDC060353</strain>
    </source>
</reference>
<accession>A0ABW6GC90</accession>
<evidence type="ECO:0000256" key="2">
    <source>
        <dbReference type="SAM" id="Phobius"/>
    </source>
</evidence>
<protein>
    <submittedName>
        <fullName evidence="3">Uncharacterized protein</fullName>
    </submittedName>
</protein>
<evidence type="ECO:0000313" key="4">
    <source>
        <dbReference type="Proteomes" id="UP001598673"/>
    </source>
</evidence>
<feature type="transmembrane region" description="Helical" evidence="2">
    <location>
        <begin position="25"/>
        <end position="43"/>
    </location>
</feature>
<feature type="compositionally biased region" description="Low complexity" evidence="1">
    <location>
        <begin position="74"/>
        <end position="84"/>
    </location>
</feature>
<comment type="caution">
    <text evidence="3">The sequence shown here is derived from an EMBL/GenBank/DDBJ whole genome shotgun (WGS) entry which is preliminary data.</text>
</comment>
<keyword evidence="2" id="KW-0812">Transmembrane</keyword>
<dbReference type="EMBL" id="JBHXCV010000036">
    <property type="protein sequence ID" value="MFD6796822.1"/>
    <property type="molecule type" value="Genomic_DNA"/>
</dbReference>
<feature type="region of interest" description="Disordered" evidence="1">
    <location>
        <begin position="53"/>
        <end position="92"/>
    </location>
</feature>
<keyword evidence="2" id="KW-0472">Membrane</keyword>
<name>A0ABW6GC90_9PSEU</name>
<keyword evidence="2" id="KW-1133">Transmembrane helix</keyword>
<keyword evidence="4" id="KW-1185">Reference proteome</keyword>
<sequence length="92" mass="9103">MTLFTIVAMSLAGVAVYWAYKNPKLGASLLVGAGILAAVYLIGQQDASQAPLQAPAPAASSSVPAVAGPPPSPSVSSSGQAPSARPEVQSLE</sequence>
<gene>
    <name evidence="3" type="ORF">ACFWGY_26125</name>
</gene>
<proteinExistence type="predicted"/>
<dbReference type="Proteomes" id="UP001598673">
    <property type="component" value="Unassembled WGS sequence"/>
</dbReference>
<evidence type="ECO:0000313" key="3">
    <source>
        <dbReference type="EMBL" id="MFD6796822.1"/>
    </source>
</evidence>
<feature type="compositionally biased region" description="Low complexity" evidence="1">
    <location>
        <begin position="53"/>
        <end position="66"/>
    </location>
</feature>